<feature type="compositionally biased region" description="Acidic residues" evidence="8">
    <location>
        <begin position="286"/>
        <end position="296"/>
    </location>
</feature>
<reference evidence="12" key="1">
    <citation type="submission" date="2015-07" db="EMBL/GenBank/DDBJ databases">
        <title>Annotation of Plasmodium falciparum RAJ116.</title>
        <authorList>
            <consortium name="The Broad Institute Genome Sequencing Platform"/>
            <person name="Volkman S.K."/>
            <person name="Neafsey D.E."/>
            <person name="Dash A.P."/>
            <person name="Chitnis C.E."/>
            <person name="Hartl D.L."/>
            <person name="Young S.K."/>
            <person name="Zeng Q."/>
            <person name="Koehrsen M."/>
            <person name="Alvarado L."/>
            <person name="Berlin A."/>
            <person name="Borenstein D."/>
            <person name="Chapman S.B."/>
            <person name="Chen Z."/>
            <person name="Engels R."/>
            <person name="Freedman E."/>
            <person name="Gellesch M."/>
            <person name="Goldberg J."/>
            <person name="Griggs A."/>
            <person name="Gujja S."/>
            <person name="Heilman E.R."/>
            <person name="Heiman D.I."/>
            <person name="Howarth C."/>
            <person name="Jen D."/>
            <person name="Larson L."/>
            <person name="Mehta T."/>
            <person name="Neiman D."/>
            <person name="Park D."/>
            <person name="Pearson M."/>
            <person name="Roberts A."/>
            <person name="Saif S."/>
            <person name="Shea T."/>
            <person name="Shenoy N."/>
            <person name="Sisk P."/>
            <person name="Stolte C."/>
            <person name="Sykes S."/>
            <person name="Walk T."/>
            <person name="White J."/>
            <person name="Yandava C."/>
            <person name="Haas B."/>
            <person name="Henn M.R."/>
            <person name="Nusbaum C."/>
            <person name="Birren B."/>
        </authorList>
    </citation>
    <scope>NUCLEOTIDE SEQUENCE [LARGE SCALE GENOMIC DNA]</scope>
    <source>
        <strain evidence="12">RAJ116</strain>
    </source>
</reference>
<sequence>MYILRVVNLNINDKSVETLYLNGTFKNSTKKSYHIFDKYQGEKKKKNKKIYKEDNAYFISKKNKKETNSIHNKEVDSVLSMHIVSFIIFFFALFFPISICYKINGVCDFSSEGLSLLPEEKLDFSVSRNVDKLSDKNNVRHCVHFSKGFEYLRFICPMRKDNYEGIEIRPVECFEYIHIEGREHKLSEILKGSLYEKSINDNIMTRDVFIPPTIYEDMFFECTCDNSLTFKNNMIGIRGIMKIHLKKNILYGCDFDHDEKLMKNKTAFTNFYDKQKILPLIGNNNNDDDNNDDDNNNDNNNNNNNNNITCNVTIKKSQVYLGIICPDGYTLYPNDCFKNVIYDNNIIIPLKKIIPHDILYHQDKNKRITFASFTLNINENPPGFTCYCIKDQTNINNPLIVNFHFSNQETSYATKNKNLFFYFIFIFPFLYVILLL</sequence>
<feature type="region of interest" description="Disordered" evidence="8">
    <location>
        <begin position="283"/>
        <end position="306"/>
    </location>
</feature>
<evidence type="ECO:0000256" key="2">
    <source>
        <dbReference type="ARBA" id="ARBA00004241"/>
    </source>
</evidence>
<keyword evidence="4" id="KW-0732">Signal</keyword>
<dbReference type="Gene3D" id="2.60.40.2860">
    <property type="match status" value="2"/>
</dbReference>
<dbReference type="SMART" id="SM00970">
    <property type="entry name" value="s48_45"/>
    <property type="match status" value="2"/>
</dbReference>
<gene>
    <name evidence="11" type="ORF">PFLG_00606</name>
</gene>
<keyword evidence="6" id="KW-1015">Disulfide bond</keyword>
<comment type="subcellular location">
    <subcellularLocation>
        <location evidence="1">Cell membrane</location>
    </subcellularLocation>
    <subcellularLocation>
        <location evidence="2">Cell surface</location>
    </subcellularLocation>
</comment>
<evidence type="ECO:0000259" key="10">
    <source>
        <dbReference type="PROSITE" id="PS51701"/>
    </source>
</evidence>
<dbReference type="GO" id="GO:0005886">
    <property type="term" value="C:plasma membrane"/>
    <property type="evidence" value="ECO:0007669"/>
    <property type="project" value="UniProtKB-SubCell"/>
</dbReference>
<feature type="compositionally biased region" description="Low complexity" evidence="8">
    <location>
        <begin position="297"/>
        <end position="306"/>
    </location>
</feature>
<evidence type="ECO:0000313" key="11">
    <source>
        <dbReference type="EMBL" id="KNC35575.1"/>
    </source>
</evidence>
<dbReference type="EMBL" id="GG663868">
    <property type="protein sequence ID" value="KNC35575.1"/>
    <property type="molecule type" value="Genomic_DNA"/>
</dbReference>
<evidence type="ECO:0000256" key="3">
    <source>
        <dbReference type="ARBA" id="ARBA00022475"/>
    </source>
</evidence>
<keyword evidence="9" id="KW-0812">Transmembrane</keyword>
<dbReference type="PANTHER" id="PTHR23353">
    <property type="entry name" value="RAB-GAP/TBC-RELATED"/>
    <property type="match status" value="1"/>
</dbReference>
<dbReference type="InterPro" id="IPR038160">
    <property type="entry name" value="6_CYS_dom_sf"/>
</dbReference>
<dbReference type="OrthoDB" id="369273at2759"/>
<feature type="transmembrane region" description="Helical" evidence="9">
    <location>
        <begin position="78"/>
        <end position="99"/>
    </location>
</feature>
<reference evidence="12" key="2">
    <citation type="submission" date="2015-07" db="EMBL/GenBank/DDBJ databases">
        <title>The genome sequence of Plasmodium falciparum RAJ116.</title>
        <authorList>
            <consortium name="The Broad Institute Genome Sequencing Platform"/>
            <person name="Volkman S.K."/>
            <person name="Neafsey D.E."/>
            <person name="Dash A.P."/>
            <person name="Chitnis C.E."/>
            <person name="Hartl D.L."/>
            <person name="Young S.K."/>
            <person name="Kodira C.D."/>
            <person name="Zeng Q."/>
            <person name="Koehrsen M."/>
            <person name="Godfrey P."/>
            <person name="Alvarado L."/>
            <person name="Berlin A."/>
            <person name="Borenstein D."/>
            <person name="Chen Z."/>
            <person name="Engels R."/>
            <person name="Freedman E."/>
            <person name="Gellesch M."/>
            <person name="Goldberg J."/>
            <person name="Griggs A."/>
            <person name="Gujja S."/>
            <person name="Heiman D."/>
            <person name="Hepburn T."/>
            <person name="Howarth C."/>
            <person name="Jen D."/>
            <person name="Larson L."/>
            <person name="Lewis B."/>
            <person name="Mehta T."/>
            <person name="Park D."/>
            <person name="Pearson M."/>
            <person name="Roberts A."/>
            <person name="Saif S."/>
            <person name="Shea T."/>
            <person name="Shenoy N."/>
            <person name="Sisk P."/>
            <person name="Stolte C."/>
            <person name="Sykes S."/>
            <person name="Walk T."/>
            <person name="White J."/>
            <person name="Yandava C."/>
            <person name="Wirth D.F."/>
            <person name="Nusbaum C."/>
            <person name="Birren B."/>
        </authorList>
    </citation>
    <scope>NUCLEOTIDE SEQUENCE [LARGE SCALE GENOMIC DNA]</scope>
    <source>
        <strain evidence="12">RAJ116</strain>
    </source>
</reference>
<keyword evidence="3" id="KW-1003">Cell membrane</keyword>
<name>A0A0L0CT03_PLAFA</name>
<keyword evidence="5 9" id="KW-0472">Membrane</keyword>
<evidence type="ECO:0000256" key="8">
    <source>
        <dbReference type="SAM" id="MobiDB-lite"/>
    </source>
</evidence>
<dbReference type="AlphaFoldDB" id="A0A0L0CT03"/>
<feature type="domain" description="6-Cys" evidence="10">
    <location>
        <begin position="103"/>
        <end position="248"/>
    </location>
</feature>
<evidence type="ECO:0000256" key="5">
    <source>
        <dbReference type="ARBA" id="ARBA00023136"/>
    </source>
</evidence>
<protein>
    <recommendedName>
        <fullName evidence="10">6-Cys domain-containing protein</fullName>
    </recommendedName>
</protein>
<dbReference type="PANTHER" id="PTHR23353:SF23">
    <property type="entry name" value="PROTEIN HAIRLESS"/>
    <property type="match status" value="1"/>
</dbReference>
<evidence type="ECO:0000256" key="1">
    <source>
        <dbReference type="ARBA" id="ARBA00004236"/>
    </source>
</evidence>
<dbReference type="InterPro" id="IPR053019">
    <property type="entry name" value="GATA_zinc_finger"/>
</dbReference>
<evidence type="ECO:0000256" key="9">
    <source>
        <dbReference type="SAM" id="Phobius"/>
    </source>
</evidence>
<keyword evidence="9" id="KW-1133">Transmembrane helix</keyword>
<evidence type="ECO:0000256" key="4">
    <source>
        <dbReference type="ARBA" id="ARBA00022729"/>
    </source>
</evidence>
<organism evidence="11 12">
    <name type="scientific">Plasmodium falciparum RAJ116</name>
    <dbReference type="NCBI Taxonomy" id="580058"/>
    <lineage>
        <taxon>Eukaryota</taxon>
        <taxon>Sar</taxon>
        <taxon>Alveolata</taxon>
        <taxon>Apicomplexa</taxon>
        <taxon>Aconoidasida</taxon>
        <taxon>Haemosporida</taxon>
        <taxon>Plasmodiidae</taxon>
        <taxon>Plasmodium</taxon>
        <taxon>Plasmodium (Laverania)</taxon>
    </lineage>
</organism>
<evidence type="ECO:0000256" key="6">
    <source>
        <dbReference type="ARBA" id="ARBA00023157"/>
    </source>
</evidence>
<evidence type="ECO:0000256" key="7">
    <source>
        <dbReference type="ARBA" id="ARBA00023180"/>
    </source>
</evidence>
<evidence type="ECO:0000313" key="12">
    <source>
        <dbReference type="Proteomes" id="UP000054566"/>
    </source>
</evidence>
<proteinExistence type="predicted"/>
<accession>A0A0L0CT03</accession>
<dbReference type="InterPro" id="IPR010884">
    <property type="entry name" value="6_CYS_dom"/>
</dbReference>
<dbReference type="Proteomes" id="UP000054566">
    <property type="component" value="Unassembled WGS sequence"/>
</dbReference>
<feature type="transmembrane region" description="Helical" evidence="9">
    <location>
        <begin position="419"/>
        <end position="435"/>
    </location>
</feature>
<dbReference type="PROSITE" id="PS51701">
    <property type="entry name" value="6_CYS"/>
    <property type="match status" value="2"/>
</dbReference>
<feature type="domain" description="6-Cys" evidence="10">
    <location>
        <begin position="249"/>
        <end position="408"/>
    </location>
</feature>
<dbReference type="Pfam" id="PF07422">
    <property type="entry name" value="s48_45"/>
    <property type="match status" value="2"/>
</dbReference>
<keyword evidence="7" id="KW-0325">Glycoprotein</keyword>
<dbReference type="GO" id="GO:0009986">
    <property type="term" value="C:cell surface"/>
    <property type="evidence" value="ECO:0007669"/>
    <property type="project" value="UniProtKB-SubCell"/>
</dbReference>